<dbReference type="Pfam" id="PF18292">
    <property type="entry name" value="ZIP4_domain"/>
    <property type="match status" value="1"/>
</dbReference>
<evidence type="ECO:0000256" key="10">
    <source>
        <dbReference type="SAM" id="MobiDB-lite"/>
    </source>
</evidence>
<dbReference type="InterPro" id="IPR041137">
    <property type="entry name" value="ZIP4_N"/>
</dbReference>
<feature type="signal peptide" evidence="12">
    <location>
        <begin position="1"/>
        <end position="24"/>
    </location>
</feature>
<keyword evidence="3 11" id="KW-0812">Transmembrane</keyword>
<feature type="chain" id="PRO_5016029876" description="Zinc transporter ZIP12" evidence="12">
    <location>
        <begin position="25"/>
        <end position="691"/>
    </location>
</feature>
<dbReference type="OrthoDB" id="200954at2759"/>
<dbReference type="AlphaFoldDB" id="A0A2Y9DT77"/>
<sequence length="691" mass="76914">MCFWTKFSIFRMLLLLLLSLVVETQPGNPSTQESSSAWSLGHLTDVLRVLSTGDHPPMNHSKTLMKRLLQKTGCPRRTNGMQEDCNLCFEPDDLLLIAGADFEDQFREEVFQRVSLLLLYYIIHQEEICSSKLNMSNTEYTFYLHSLLSLRQDEDSYFLSKNETEDILAFTRQYFNTPKSQCMETKMLQEKSGILSSEGADENTLPQLAATIIALSLQNVCLGHINLPSSDYFTEYIFSSLNSTNTLHLSELSQLLDTLWTKSTCYKRDKIYQLQRKQNKMPIQDRGYPNLSVSMDKESEVGPVSWDQTCFSATQLMEIFLQNSHLPISKEVFKQMSPAIIQQLLSCSCQLPKDQQAKPPPTTLEKYGYSTVAVTLITLGSMLGTTLILFNSCEENYRLILQLFVGLAVGTLSGDALLHLIPQILGLHKQEASELGHFHESKGHIWKLLGLIGGIHGFFLIEKCFILLVSPNTKQDASLVNGHVGHSHHLALDSELSDQSGGGQSTSTIQLKSPEDSQAAEIPIGSKTAFYRKCNTISLLAIMILVGDSLHNFADGLVIGAAFSSSSESGVTTTIAILCHEIPHEIGDFAVLLSSGLSVKIAILMNFLSALTAFLGLYIGLSVSADPCVQNWILTVTAGMFLYLSLVEMLPEMTHVQAQRPWLMFLLQNLGLILGWLSLLLLAIYEENIKI</sequence>
<comment type="catalytic activity">
    <reaction evidence="6">
        <text>Zn(2+)(in) = Zn(2+)(out)</text>
        <dbReference type="Rhea" id="RHEA:29351"/>
        <dbReference type="ChEBI" id="CHEBI:29105"/>
    </reaction>
</comment>
<feature type="transmembrane region" description="Helical" evidence="11">
    <location>
        <begin position="662"/>
        <end position="685"/>
    </location>
</feature>
<evidence type="ECO:0000256" key="11">
    <source>
        <dbReference type="SAM" id="Phobius"/>
    </source>
</evidence>
<dbReference type="InParanoid" id="A0A2Y9DT77"/>
<evidence type="ECO:0000259" key="14">
    <source>
        <dbReference type="Pfam" id="PF21116"/>
    </source>
</evidence>
<dbReference type="GeneID" id="101349709"/>
<dbReference type="CTD" id="221074"/>
<keyword evidence="4 11" id="KW-1133">Transmembrane helix</keyword>
<feature type="transmembrane region" description="Helical" evidence="11">
    <location>
        <begin position="601"/>
        <end position="620"/>
    </location>
</feature>
<gene>
    <name evidence="16" type="primary">SLC39A12</name>
</gene>
<accession>A0A2Y9DT77</accession>
<feature type="transmembrane region" description="Helical" evidence="11">
    <location>
        <begin position="445"/>
        <end position="469"/>
    </location>
</feature>
<feature type="transmembrane region" description="Helical" evidence="11">
    <location>
        <begin position="632"/>
        <end position="650"/>
    </location>
</feature>
<evidence type="ECO:0000256" key="12">
    <source>
        <dbReference type="SAM" id="SignalP"/>
    </source>
</evidence>
<feature type="region of interest" description="Disordered" evidence="10">
    <location>
        <begin position="494"/>
        <end position="514"/>
    </location>
</feature>
<dbReference type="KEGG" id="tmu:101349709"/>
<dbReference type="InterPro" id="IPR049406">
    <property type="entry name" value="ZIP4_12_EF-hand"/>
</dbReference>
<dbReference type="GO" id="GO:0140410">
    <property type="term" value="F:monoatomic cation:bicarbonate symporter activity"/>
    <property type="evidence" value="ECO:0007669"/>
    <property type="project" value="TreeGrafter"/>
</dbReference>
<name>A0A2Y9DT77_TRIMA</name>
<dbReference type="InterPro" id="IPR050799">
    <property type="entry name" value="ZIP_Transporter"/>
</dbReference>
<evidence type="ECO:0000256" key="4">
    <source>
        <dbReference type="ARBA" id="ARBA00022989"/>
    </source>
</evidence>
<evidence type="ECO:0000313" key="16">
    <source>
        <dbReference type="RefSeq" id="XP_004380611.1"/>
    </source>
</evidence>
<dbReference type="RefSeq" id="XP_004380611.1">
    <property type="nucleotide sequence ID" value="XM_004380554.2"/>
</dbReference>
<feature type="domain" description="Zinc transporter ZIP4/12 EF-hand" evidence="14">
    <location>
        <begin position="231"/>
        <end position="346"/>
    </location>
</feature>
<dbReference type="Pfam" id="PF02535">
    <property type="entry name" value="Zip"/>
    <property type="match status" value="1"/>
</dbReference>
<feature type="transmembrane region" description="Helical" evidence="11">
    <location>
        <begin position="403"/>
        <end position="425"/>
    </location>
</feature>
<dbReference type="Pfam" id="PF21116">
    <property type="entry name" value="EF-hand_Zip"/>
    <property type="match status" value="1"/>
</dbReference>
<keyword evidence="12" id="KW-0732">Signal</keyword>
<dbReference type="GO" id="GO:0071578">
    <property type="term" value="P:zinc ion import across plasma membrane"/>
    <property type="evidence" value="ECO:0007669"/>
    <property type="project" value="TreeGrafter"/>
</dbReference>
<dbReference type="Proteomes" id="UP000248480">
    <property type="component" value="Unplaced"/>
</dbReference>
<evidence type="ECO:0000256" key="5">
    <source>
        <dbReference type="ARBA" id="ARBA00023136"/>
    </source>
</evidence>
<evidence type="ECO:0000256" key="8">
    <source>
        <dbReference type="ARBA" id="ARBA00042541"/>
    </source>
</evidence>
<keyword evidence="5 11" id="KW-0472">Membrane</keyword>
<keyword evidence="15" id="KW-1185">Reference proteome</keyword>
<protein>
    <recommendedName>
        <fullName evidence="7">Zinc transporter ZIP12</fullName>
    </recommendedName>
    <alternativeName>
        <fullName evidence="8">Solute carrier family 39 member 12</fullName>
    </alternativeName>
    <alternativeName>
        <fullName evidence="9">Zrt- and Irt-like protein 12</fullName>
    </alternativeName>
</protein>
<dbReference type="GO" id="GO:0030003">
    <property type="term" value="P:intracellular monoatomic cation homeostasis"/>
    <property type="evidence" value="ECO:0007669"/>
    <property type="project" value="TreeGrafter"/>
</dbReference>
<evidence type="ECO:0000256" key="1">
    <source>
        <dbReference type="ARBA" id="ARBA00004141"/>
    </source>
</evidence>
<dbReference type="GO" id="GO:0005385">
    <property type="term" value="F:zinc ion transmembrane transporter activity"/>
    <property type="evidence" value="ECO:0007669"/>
    <property type="project" value="TreeGrafter"/>
</dbReference>
<feature type="domain" description="Zinc transporter ZIP4 N-terminal" evidence="13">
    <location>
        <begin position="64"/>
        <end position="222"/>
    </location>
</feature>
<proteinExistence type="inferred from homology"/>
<evidence type="ECO:0000313" key="15">
    <source>
        <dbReference type="Proteomes" id="UP000248480"/>
    </source>
</evidence>
<evidence type="ECO:0000256" key="9">
    <source>
        <dbReference type="ARBA" id="ARBA00042971"/>
    </source>
</evidence>
<dbReference type="GO" id="GO:0005886">
    <property type="term" value="C:plasma membrane"/>
    <property type="evidence" value="ECO:0007669"/>
    <property type="project" value="TreeGrafter"/>
</dbReference>
<evidence type="ECO:0000259" key="13">
    <source>
        <dbReference type="Pfam" id="PF18292"/>
    </source>
</evidence>
<comment type="similarity">
    <text evidence="2">Belongs to the ZIP transporter (TC 2.A.5) family.</text>
</comment>
<evidence type="ECO:0000256" key="2">
    <source>
        <dbReference type="ARBA" id="ARBA00006939"/>
    </source>
</evidence>
<comment type="subcellular location">
    <subcellularLocation>
        <location evidence="1">Membrane</location>
        <topology evidence="1">Multi-pass membrane protein</topology>
    </subcellularLocation>
</comment>
<feature type="transmembrane region" description="Helical" evidence="11">
    <location>
        <begin position="367"/>
        <end position="391"/>
    </location>
</feature>
<dbReference type="FunCoup" id="A0A2Y9DT77">
    <property type="interactions" value="68"/>
</dbReference>
<dbReference type="PANTHER" id="PTHR12191:SF4">
    <property type="entry name" value="ZINC TRANSPORTER ZIP12"/>
    <property type="match status" value="1"/>
</dbReference>
<evidence type="ECO:0000256" key="7">
    <source>
        <dbReference type="ARBA" id="ARBA00040591"/>
    </source>
</evidence>
<reference evidence="16" key="1">
    <citation type="submission" date="2025-08" db="UniProtKB">
        <authorList>
            <consortium name="RefSeq"/>
        </authorList>
    </citation>
    <scope>IDENTIFICATION</scope>
</reference>
<dbReference type="PANTHER" id="PTHR12191">
    <property type="entry name" value="SOLUTE CARRIER FAMILY 39"/>
    <property type="match status" value="1"/>
</dbReference>
<dbReference type="STRING" id="127582.A0A2Y9DT77"/>
<evidence type="ECO:0000256" key="3">
    <source>
        <dbReference type="ARBA" id="ARBA00022692"/>
    </source>
</evidence>
<evidence type="ECO:0000256" key="6">
    <source>
        <dbReference type="ARBA" id="ARBA00034634"/>
    </source>
</evidence>
<organism evidence="15 16">
    <name type="scientific">Trichechus manatus latirostris</name>
    <name type="common">Florida manatee</name>
    <dbReference type="NCBI Taxonomy" id="127582"/>
    <lineage>
        <taxon>Eukaryota</taxon>
        <taxon>Metazoa</taxon>
        <taxon>Chordata</taxon>
        <taxon>Craniata</taxon>
        <taxon>Vertebrata</taxon>
        <taxon>Euteleostomi</taxon>
        <taxon>Mammalia</taxon>
        <taxon>Eutheria</taxon>
        <taxon>Afrotheria</taxon>
        <taxon>Sirenia</taxon>
        <taxon>Trichechidae</taxon>
        <taxon>Trichechus</taxon>
    </lineage>
</organism>
<dbReference type="InterPro" id="IPR003689">
    <property type="entry name" value="ZIP"/>
</dbReference>